<organism evidence="1 2">
    <name type="scientific">Tomitella fengzijianii</name>
    <dbReference type="NCBI Taxonomy" id="2597660"/>
    <lineage>
        <taxon>Bacteria</taxon>
        <taxon>Bacillati</taxon>
        <taxon>Actinomycetota</taxon>
        <taxon>Actinomycetes</taxon>
        <taxon>Mycobacteriales</taxon>
        <taxon>Tomitella</taxon>
    </lineage>
</organism>
<evidence type="ECO:0000313" key="1">
    <source>
        <dbReference type="EMBL" id="QDQ97354.1"/>
    </source>
</evidence>
<proteinExistence type="predicted"/>
<dbReference type="EMBL" id="CP041765">
    <property type="protein sequence ID" value="QDQ97354.1"/>
    <property type="molecule type" value="Genomic_DNA"/>
</dbReference>
<gene>
    <name evidence="1" type="ORF">FO059_08495</name>
</gene>
<dbReference type="KEGG" id="toy:FO059_08495"/>
<protein>
    <submittedName>
        <fullName evidence="1">Iron-containing redox enzyme family protein</fullName>
    </submittedName>
</protein>
<dbReference type="OrthoDB" id="252872at2"/>
<sequence>MPSTPVQDRPGFAPMLPGARGNLSEWVLRRLEGRSDRGMPDPSRADPLGADLQMALFVCYELHYRGFRNVGDGWEWDPALLEFRAGLESAFITRLRARVAGVDEHAAGCVGDGLDAETALDHATAGRPGDRGPADHLAADGSWEQMREYFIHRSVYQLKEADPYVWAIPRLRGQAKASLAAVEFDEFGAGHGAEVHSRLFADLLDAAGLDSTYLAYADRVPAPTLAVANLATTFGLHRSLRGALVGHFAVTESSTGPAAKALERALKAMAAPEPCVRFYTEHVEADAVHEQVVRYDILQPLLEAEPWLTDDVVFGIRAVGTLEADLSTLLLDSWDQGRSSLGPVGGSPTRG</sequence>
<dbReference type="Proteomes" id="UP000317344">
    <property type="component" value="Chromosome"/>
</dbReference>
<dbReference type="SMART" id="SM01236">
    <property type="entry name" value="Haem_oxygenase_2"/>
    <property type="match status" value="1"/>
</dbReference>
<accession>A0A516X2Q3</accession>
<dbReference type="AlphaFoldDB" id="A0A516X2Q3"/>
<reference evidence="1 2" key="1">
    <citation type="submission" date="2019-07" db="EMBL/GenBank/DDBJ databases">
        <title>Tomitella cavernea sp. nov., an actinomycete isolated from soil.</title>
        <authorList>
            <person name="Cheng J."/>
        </authorList>
    </citation>
    <scope>NUCLEOTIDE SEQUENCE [LARGE SCALE GENOMIC DNA]</scope>
    <source>
        <strain evidence="1 2">HY188</strain>
    </source>
</reference>
<dbReference type="Gene3D" id="1.20.910.10">
    <property type="entry name" value="Heme oxygenase-like"/>
    <property type="match status" value="1"/>
</dbReference>
<dbReference type="Pfam" id="PF14518">
    <property type="entry name" value="Haem_oxygenas_2"/>
    <property type="match status" value="1"/>
</dbReference>
<reference evidence="1 2" key="2">
    <citation type="submission" date="2019-07" db="EMBL/GenBank/DDBJ databases">
        <authorList>
            <person name="Huang Y."/>
        </authorList>
    </citation>
    <scope>NUCLEOTIDE SEQUENCE [LARGE SCALE GENOMIC DNA]</scope>
    <source>
        <strain evidence="1 2">HY188</strain>
    </source>
</reference>
<dbReference type="SUPFAM" id="SSF48613">
    <property type="entry name" value="Heme oxygenase-like"/>
    <property type="match status" value="1"/>
</dbReference>
<name>A0A516X2Q3_9ACTN</name>
<dbReference type="InterPro" id="IPR016084">
    <property type="entry name" value="Haem_Oase-like_multi-hlx"/>
</dbReference>
<keyword evidence="2" id="KW-1185">Reference proteome</keyword>
<evidence type="ECO:0000313" key="2">
    <source>
        <dbReference type="Proteomes" id="UP000317344"/>
    </source>
</evidence>